<feature type="compositionally biased region" description="Low complexity" evidence="25">
    <location>
        <begin position="416"/>
        <end position="435"/>
    </location>
</feature>
<evidence type="ECO:0000256" key="12">
    <source>
        <dbReference type="ARBA" id="ARBA00022777"/>
    </source>
</evidence>
<dbReference type="GO" id="GO:0004674">
    <property type="term" value="F:protein serine/threonine kinase activity"/>
    <property type="evidence" value="ECO:0007669"/>
    <property type="project" value="UniProtKB-KW"/>
</dbReference>
<dbReference type="SMART" id="SM00220">
    <property type="entry name" value="S_TKc"/>
    <property type="match status" value="1"/>
</dbReference>
<gene>
    <name evidence="27" type="primary">LOC107749644</name>
</gene>
<dbReference type="FunFam" id="1.10.510.10:FF:000078">
    <property type="entry name" value="Serine/threonine-protein kinase PRP4 homolog"/>
    <property type="match status" value="1"/>
</dbReference>
<keyword evidence="7" id="KW-0597">Phosphoprotein</keyword>
<name>A0A673I7I2_9TELE</name>
<evidence type="ECO:0000256" key="6">
    <source>
        <dbReference type="ARBA" id="ARBA00022527"/>
    </source>
</evidence>
<dbReference type="InterPro" id="IPR000719">
    <property type="entry name" value="Prot_kinase_dom"/>
</dbReference>
<evidence type="ECO:0000256" key="8">
    <source>
        <dbReference type="ARBA" id="ARBA00022664"/>
    </source>
</evidence>
<keyword evidence="28" id="KW-1185">Reference proteome</keyword>
<evidence type="ECO:0000256" key="17">
    <source>
        <dbReference type="ARBA" id="ARBA00023187"/>
    </source>
</evidence>
<evidence type="ECO:0000256" key="7">
    <source>
        <dbReference type="ARBA" id="ARBA00022553"/>
    </source>
</evidence>
<evidence type="ECO:0000256" key="9">
    <source>
        <dbReference type="ARBA" id="ARBA00022679"/>
    </source>
</evidence>
<evidence type="ECO:0000256" key="11">
    <source>
        <dbReference type="ARBA" id="ARBA00022741"/>
    </source>
</evidence>
<keyword evidence="18" id="KW-0539">Nucleus</keyword>
<keyword evidence="14" id="KW-0067">ATP-binding</keyword>
<proteinExistence type="inferred from homology"/>
<feature type="compositionally biased region" description="Basic residues" evidence="25">
    <location>
        <begin position="256"/>
        <end position="269"/>
    </location>
</feature>
<feature type="region of interest" description="Disordered" evidence="25">
    <location>
        <begin position="1"/>
        <end position="96"/>
    </location>
</feature>
<feature type="compositionally biased region" description="Acidic residues" evidence="25">
    <location>
        <begin position="1"/>
        <end position="15"/>
    </location>
</feature>
<evidence type="ECO:0000256" key="10">
    <source>
        <dbReference type="ARBA" id="ARBA00022728"/>
    </source>
</evidence>
<dbReference type="Ensembl" id="ENSSRHT00000036010.1">
    <property type="protein sequence ID" value="ENSSRHP00000034988.1"/>
    <property type="gene ID" value="ENSSRHG00000017714.1"/>
</dbReference>
<dbReference type="InterPro" id="IPR011009">
    <property type="entry name" value="Kinase-like_dom_sf"/>
</dbReference>
<dbReference type="InterPro" id="IPR050494">
    <property type="entry name" value="Ser_Thr_dual-spec_kinase"/>
</dbReference>
<protein>
    <recommendedName>
        <fullName evidence="20">Serine/threonine-protein kinase PRP4 homolog</fullName>
        <ecNumber evidence="3">2.7.11.1</ecNumber>
    </recommendedName>
    <alternativeName>
        <fullName evidence="21">PRP4 pre-mRNA-processing factor 4 homolog</fullName>
    </alternativeName>
</protein>
<reference evidence="27" key="2">
    <citation type="submission" date="2025-09" db="UniProtKB">
        <authorList>
            <consortium name="Ensembl"/>
        </authorList>
    </citation>
    <scope>IDENTIFICATION</scope>
</reference>
<evidence type="ECO:0000256" key="13">
    <source>
        <dbReference type="ARBA" id="ARBA00022838"/>
    </source>
</evidence>
<evidence type="ECO:0000256" key="14">
    <source>
        <dbReference type="ARBA" id="ARBA00022840"/>
    </source>
</evidence>
<evidence type="ECO:0000256" key="25">
    <source>
        <dbReference type="SAM" id="MobiDB-lite"/>
    </source>
</evidence>
<keyword evidence="11" id="KW-0547">Nucleotide-binding</keyword>
<evidence type="ECO:0000256" key="22">
    <source>
        <dbReference type="ARBA" id="ARBA00046964"/>
    </source>
</evidence>
<keyword evidence="17" id="KW-0508">mRNA splicing</keyword>
<evidence type="ECO:0000256" key="3">
    <source>
        <dbReference type="ARBA" id="ARBA00012513"/>
    </source>
</evidence>
<feature type="compositionally biased region" description="Polar residues" evidence="25">
    <location>
        <begin position="323"/>
        <end position="341"/>
    </location>
</feature>
<dbReference type="Gene3D" id="3.30.200.20">
    <property type="entry name" value="Phosphorylase Kinase, domain 1"/>
    <property type="match status" value="1"/>
</dbReference>
<dbReference type="PANTHER" id="PTHR24058:SF103">
    <property type="entry name" value="SERINE_THREONINE-PROTEIN KINASE PRP4 HOMOLOG"/>
    <property type="match status" value="1"/>
</dbReference>
<dbReference type="AlphaFoldDB" id="A0A673I7I2"/>
<dbReference type="CDD" id="cd14135">
    <property type="entry name" value="STKc_PRP4"/>
    <property type="match status" value="1"/>
</dbReference>
<feature type="compositionally biased region" description="Basic and acidic residues" evidence="25">
    <location>
        <begin position="270"/>
        <end position="286"/>
    </location>
</feature>
<comment type="subcellular location">
    <subcellularLocation>
        <location evidence="2">Chromosome</location>
        <location evidence="2">Centromere</location>
        <location evidence="2">Kinetochore</location>
    </subcellularLocation>
    <subcellularLocation>
        <location evidence="1">Nucleus</location>
    </subcellularLocation>
</comment>
<comment type="catalytic activity">
    <reaction evidence="23">
        <text>L-threonyl-[protein] + ATP = O-phospho-L-threonyl-[protein] + ADP + H(+)</text>
        <dbReference type="Rhea" id="RHEA:46608"/>
        <dbReference type="Rhea" id="RHEA-COMP:11060"/>
        <dbReference type="Rhea" id="RHEA-COMP:11605"/>
        <dbReference type="ChEBI" id="CHEBI:15378"/>
        <dbReference type="ChEBI" id="CHEBI:30013"/>
        <dbReference type="ChEBI" id="CHEBI:30616"/>
        <dbReference type="ChEBI" id="CHEBI:61977"/>
        <dbReference type="ChEBI" id="CHEBI:456216"/>
        <dbReference type="EC" id="2.7.11.1"/>
    </reaction>
    <physiologicalReaction direction="left-to-right" evidence="23">
        <dbReference type="Rhea" id="RHEA:46609"/>
    </physiologicalReaction>
</comment>
<evidence type="ECO:0000256" key="5">
    <source>
        <dbReference type="ARBA" id="ARBA00022499"/>
    </source>
</evidence>
<evidence type="ECO:0000256" key="2">
    <source>
        <dbReference type="ARBA" id="ARBA00004629"/>
    </source>
</evidence>
<evidence type="ECO:0000313" key="28">
    <source>
        <dbReference type="Proteomes" id="UP000472270"/>
    </source>
</evidence>
<dbReference type="SUPFAM" id="SSF56112">
    <property type="entry name" value="Protein kinase-like (PK-like)"/>
    <property type="match status" value="1"/>
</dbReference>
<dbReference type="Pfam" id="PF00069">
    <property type="entry name" value="Pkinase"/>
    <property type="match status" value="1"/>
</dbReference>
<feature type="compositionally biased region" description="Basic residues" evidence="25">
    <location>
        <begin position="57"/>
        <end position="70"/>
    </location>
</feature>
<comment type="catalytic activity">
    <reaction evidence="24">
        <text>L-seryl-[protein] + ATP = O-phospho-L-seryl-[protein] + ADP + H(+)</text>
        <dbReference type="Rhea" id="RHEA:17989"/>
        <dbReference type="Rhea" id="RHEA-COMP:9863"/>
        <dbReference type="Rhea" id="RHEA-COMP:11604"/>
        <dbReference type="ChEBI" id="CHEBI:15378"/>
        <dbReference type="ChEBI" id="CHEBI:29999"/>
        <dbReference type="ChEBI" id="CHEBI:30616"/>
        <dbReference type="ChEBI" id="CHEBI:83421"/>
        <dbReference type="ChEBI" id="CHEBI:456216"/>
        <dbReference type="EC" id="2.7.11.1"/>
    </reaction>
    <physiologicalReaction direction="left-to-right" evidence="24">
        <dbReference type="Rhea" id="RHEA:17990"/>
    </physiologicalReaction>
</comment>
<dbReference type="Gene3D" id="1.10.510.10">
    <property type="entry name" value="Transferase(Phosphotransferase) domain 1"/>
    <property type="match status" value="1"/>
</dbReference>
<evidence type="ECO:0000256" key="23">
    <source>
        <dbReference type="ARBA" id="ARBA00048659"/>
    </source>
</evidence>
<reference evidence="27" key="1">
    <citation type="submission" date="2025-08" db="UniProtKB">
        <authorList>
            <consortium name="Ensembl"/>
        </authorList>
    </citation>
    <scope>IDENTIFICATION</scope>
</reference>
<feature type="compositionally biased region" description="Basic residues" evidence="25">
    <location>
        <begin position="303"/>
        <end position="316"/>
    </location>
</feature>
<evidence type="ECO:0000256" key="1">
    <source>
        <dbReference type="ARBA" id="ARBA00004123"/>
    </source>
</evidence>
<accession>A0A673I7I2</accession>
<evidence type="ECO:0000259" key="26">
    <source>
        <dbReference type="PROSITE" id="PS50011"/>
    </source>
</evidence>
<keyword evidence="9" id="KW-0808">Transferase</keyword>
<evidence type="ECO:0000256" key="4">
    <source>
        <dbReference type="ARBA" id="ARBA00022454"/>
    </source>
</evidence>
<dbReference type="GO" id="GO:0045292">
    <property type="term" value="P:mRNA cis splicing, via spliceosome"/>
    <property type="evidence" value="ECO:0007669"/>
    <property type="project" value="InterPro"/>
</dbReference>
<evidence type="ECO:0000256" key="15">
    <source>
        <dbReference type="ARBA" id="ARBA00022843"/>
    </source>
</evidence>
<evidence type="ECO:0000313" key="27">
    <source>
        <dbReference type="Ensembl" id="ENSSRHP00000034988.1"/>
    </source>
</evidence>
<keyword evidence="8" id="KW-0507">mRNA processing</keyword>
<keyword evidence="5" id="KW-1017">Isopeptide bond</keyword>
<dbReference type="PANTHER" id="PTHR24058">
    <property type="entry name" value="DUAL SPECIFICITY PROTEIN KINASE"/>
    <property type="match status" value="1"/>
</dbReference>
<dbReference type="GO" id="GO:0000776">
    <property type="term" value="C:kinetochore"/>
    <property type="evidence" value="ECO:0007669"/>
    <property type="project" value="UniProtKB-KW"/>
</dbReference>
<dbReference type="InterPro" id="IPR008271">
    <property type="entry name" value="Ser/Thr_kinase_AS"/>
</dbReference>
<keyword evidence="16" id="KW-0007">Acetylation</keyword>
<evidence type="ECO:0000256" key="20">
    <source>
        <dbReference type="ARBA" id="ARBA00023637"/>
    </source>
</evidence>
<dbReference type="Proteomes" id="UP000472270">
    <property type="component" value="Unassembled WGS sequence"/>
</dbReference>
<keyword evidence="10" id="KW-0747">Spliceosome</keyword>
<keyword evidence="4" id="KW-0158">Chromosome</keyword>
<organism evidence="27 28">
    <name type="scientific">Sinocyclocheilus rhinocerous</name>
    <dbReference type="NCBI Taxonomy" id="307959"/>
    <lineage>
        <taxon>Eukaryota</taxon>
        <taxon>Metazoa</taxon>
        <taxon>Chordata</taxon>
        <taxon>Craniata</taxon>
        <taxon>Vertebrata</taxon>
        <taxon>Euteleostomi</taxon>
        <taxon>Actinopterygii</taxon>
        <taxon>Neopterygii</taxon>
        <taxon>Teleostei</taxon>
        <taxon>Ostariophysi</taxon>
        <taxon>Cypriniformes</taxon>
        <taxon>Cyprinidae</taxon>
        <taxon>Cyprininae</taxon>
        <taxon>Sinocyclocheilus</taxon>
    </lineage>
</organism>
<evidence type="ECO:0000256" key="21">
    <source>
        <dbReference type="ARBA" id="ARBA00031858"/>
    </source>
</evidence>
<evidence type="ECO:0000256" key="18">
    <source>
        <dbReference type="ARBA" id="ARBA00023242"/>
    </source>
</evidence>
<comment type="subunit">
    <text evidence="22">Interacts with CLK1 C-terminus. Associates with the U5 snRNP and NCOR1 deacetylase complexes. Identified in the spliceosome C complex.</text>
</comment>
<keyword evidence="15" id="KW-0832">Ubl conjugation</keyword>
<dbReference type="PROSITE" id="PS50011">
    <property type="entry name" value="PROTEIN_KINASE_DOM"/>
    <property type="match status" value="1"/>
</dbReference>
<evidence type="ECO:0000256" key="16">
    <source>
        <dbReference type="ARBA" id="ARBA00022990"/>
    </source>
</evidence>
<feature type="compositionally biased region" description="Basic residues" evidence="25">
    <location>
        <begin position="196"/>
        <end position="225"/>
    </location>
</feature>
<keyword evidence="13" id="KW-0995">Kinetochore</keyword>
<feature type="domain" description="Protein kinase" evidence="26">
    <location>
        <begin position="540"/>
        <end position="856"/>
    </location>
</feature>
<evidence type="ECO:0000256" key="24">
    <source>
        <dbReference type="ARBA" id="ARBA00048977"/>
    </source>
</evidence>
<keyword evidence="12" id="KW-0418">Kinase</keyword>
<comment type="similarity">
    <text evidence="19">Belongs to the protein kinase superfamily. CMGC Ser/Thr protein kinase family.</text>
</comment>
<feature type="compositionally biased region" description="Basic and acidic residues" evidence="25">
    <location>
        <begin position="226"/>
        <end position="250"/>
    </location>
</feature>
<feature type="region of interest" description="Disordered" evidence="25">
    <location>
        <begin position="136"/>
        <end position="363"/>
    </location>
</feature>
<feature type="compositionally biased region" description="Basic and acidic residues" evidence="25">
    <location>
        <begin position="145"/>
        <end position="158"/>
    </location>
</feature>
<dbReference type="GO" id="GO:0005524">
    <property type="term" value="F:ATP binding"/>
    <property type="evidence" value="ECO:0007669"/>
    <property type="project" value="UniProtKB-KW"/>
</dbReference>
<sequence>MSGEDEEEVEEEAEVNGEKQDSGSKHHSSGSKHKKKKHKHRSKHKKHKHASEEDKDRKRKHRHKHKKHRRKEEPSSSPSGAINRRAVDGSPSLGSATLDDKALLEDLEKQRALIKAELDSQLMEGKVQSGMGLILQGYNSGSEEDGVKQRARNGEQRQRTSGGRTRSPRDQISRGDAKLERMTKIVKETVKERSKSKEKKRSRSRDKSREHLRKSQSPSTRRRSAERKSDQKGRSDRRSSPHIDEKREQVTQRSNSRGRKSRSRDRRSHSKDARLGRSETDREKKPGKSPSKDTSSGKENRSPHQRRRSSSPRHRDRQPNQPPSGSADRSSKLSHSPSRNRSPVRRGGQSRSNERRRDSPSSLFIYLKFTLMNMFRMEDFDAEEEDEEALIEQRRQQRLAIVQKYKAVNEDSNMGSMASEPSSPQSSTRSRSPSPDDILERVAADVKEYERENVNTFEANIKAKANLIAQEKEGANPKKPSAPDMFTESDDMFAADFDSARLRAAGIGKDFKENPNLRDNWTDAEGYYRVNIGEILDKRYDVYGYTGQGVFSNVVRARDTARAGQEVAVKIIRNNELMQKTGLKELEFLKKLNDADPDDKFHCLRLFRHFYHKQHLCLVFEPLSMNLREVLKKYGKDVGLHIKAVRSYSQQLFLALKLLKRCNILHADIKPDNILVNESKTILKLCDFGSASHVADNEITPYLVSRFYRAPEIVIGKPYDYGIDMWSVGCTLYELYTGKILFPGSSNNHMLKLAMDLKGKMPNKMIRKGLFKDQHFDQNLNFLYIEVDKVTEREKVTVMSTINPTKDLLADMIGGQRLPEDQRKKVMQLKDLLDGTLMLDPAKRMSINQALQHPFIQEKI</sequence>
<dbReference type="FunFam" id="3.30.200.20:FF:000123">
    <property type="entry name" value="serine/threonine-protein kinase PRP4 homolog"/>
    <property type="match status" value="1"/>
</dbReference>
<evidence type="ECO:0000256" key="19">
    <source>
        <dbReference type="ARBA" id="ARBA00023596"/>
    </source>
</evidence>
<dbReference type="GO" id="GO:0005681">
    <property type="term" value="C:spliceosomal complex"/>
    <property type="evidence" value="ECO:0007669"/>
    <property type="project" value="UniProtKB-KW"/>
</dbReference>
<dbReference type="EC" id="2.7.11.1" evidence="3"/>
<keyword evidence="6" id="KW-0723">Serine/threonine-protein kinase</keyword>
<dbReference type="PROSITE" id="PS00108">
    <property type="entry name" value="PROTEIN_KINASE_ST"/>
    <property type="match status" value="1"/>
</dbReference>
<dbReference type="InterPro" id="IPR044092">
    <property type="entry name" value="STKc_PRP4"/>
</dbReference>
<feature type="compositionally biased region" description="Basic and acidic residues" evidence="25">
    <location>
        <begin position="167"/>
        <end position="195"/>
    </location>
</feature>
<feature type="compositionally biased region" description="Basic residues" evidence="25">
    <location>
        <begin position="25"/>
        <end position="49"/>
    </location>
</feature>
<feature type="region of interest" description="Disordered" evidence="25">
    <location>
        <begin position="409"/>
        <end position="437"/>
    </location>
</feature>